<feature type="domain" description="EngB-type G" evidence="5">
    <location>
        <begin position="69"/>
        <end position="243"/>
    </location>
</feature>
<dbReference type="Gene3D" id="3.40.50.300">
    <property type="entry name" value="P-loop containing nucleotide triphosphate hydrolases"/>
    <property type="match status" value="1"/>
</dbReference>
<evidence type="ECO:0000313" key="7">
    <source>
        <dbReference type="Proteomes" id="UP000799118"/>
    </source>
</evidence>
<proteinExistence type="predicted"/>
<dbReference type="GO" id="GO:0005525">
    <property type="term" value="F:GTP binding"/>
    <property type="evidence" value="ECO:0007669"/>
    <property type="project" value="UniProtKB-KW"/>
</dbReference>
<evidence type="ECO:0000313" key="6">
    <source>
        <dbReference type="EMBL" id="KAE9408463.1"/>
    </source>
</evidence>
<dbReference type="OrthoDB" id="391988at2759"/>
<evidence type="ECO:0000259" key="5">
    <source>
        <dbReference type="PROSITE" id="PS51706"/>
    </source>
</evidence>
<reference evidence="6" key="1">
    <citation type="journal article" date="2019" name="Environ. Microbiol.">
        <title>Fungal ecological strategies reflected in gene transcription - a case study of two litter decomposers.</title>
        <authorList>
            <person name="Barbi F."/>
            <person name="Kohler A."/>
            <person name="Barry K."/>
            <person name="Baskaran P."/>
            <person name="Daum C."/>
            <person name="Fauchery L."/>
            <person name="Ihrmark K."/>
            <person name="Kuo A."/>
            <person name="LaButti K."/>
            <person name="Lipzen A."/>
            <person name="Morin E."/>
            <person name="Grigoriev I.V."/>
            <person name="Henrissat B."/>
            <person name="Lindahl B."/>
            <person name="Martin F."/>
        </authorList>
    </citation>
    <scope>NUCLEOTIDE SEQUENCE</scope>
    <source>
        <strain evidence="6">JB14</strain>
    </source>
</reference>
<dbReference type="PANTHER" id="PTHR11649:SF13">
    <property type="entry name" value="ENGB-TYPE G DOMAIN-CONTAINING PROTEIN"/>
    <property type="match status" value="1"/>
</dbReference>
<keyword evidence="4" id="KW-0342">GTP-binding</keyword>
<dbReference type="SUPFAM" id="SSF52540">
    <property type="entry name" value="P-loop containing nucleoside triphosphate hydrolases"/>
    <property type="match status" value="1"/>
</dbReference>
<dbReference type="CDD" id="cd01876">
    <property type="entry name" value="YihA_EngB"/>
    <property type="match status" value="1"/>
</dbReference>
<evidence type="ECO:0000256" key="4">
    <source>
        <dbReference type="ARBA" id="ARBA00023134"/>
    </source>
</evidence>
<dbReference type="Pfam" id="PF01926">
    <property type="entry name" value="MMR_HSR1"/>
    <property type="match status" value="1"/>
</dbReference>
<dbReference type="GO" id="GO:0046872">
    <property type="term" value="F:metal ion binding"/>
    <property type="evidence" value="ECO:0007669"/>
    <property type="project" value="UniProtKB-KW"/>
</dbReference>
<dbReference type="EMBL" id="ML769391">
    <property type="protein sequence ID" value="KAE9408463.1"/>
    <property type="molecule type" value="Genomic_DNA"/>
</dbReference>
<evidence type="ECO:0000256" key="3">
    <source>
        <dbReference type="ARBA" id="ARBA00022842"/>
    </source>
</evidence>
<dbReference type="PROSITE" id="PS51706">
    <property type="entry name" value="G_ENGB"/>
    <property type="match status" value="1"/>
</dbReference>
<dbReference type="Proteomes" id="UP000799118">
    <property type="component" value="Unassembled WGS sequence"/>
</dbReference>
<name>A0A6A4IFF9_9AGAR</name>
<accession>A0A6A4IFF9</accession>
<dbReference type="InterPro" id="IPR006073">
    <property type="entry name" value="GTP-bd"/>
</dbReference>
<gene>
    <name evidence="6" type="ORF">BT96DRAFT_1013503</name>
</gene>
<dbReference type="InterPro" id="IPR027417">
    <property type="entry name" value="P-loop_NTPase"/>
</dbReference>
<keyword evidence="3" id="KW-0460">Magnesium</keyword>
<dbReference type="AlphaFoldDB" id="A0A6A4IFF9"/>
<protein>
    <recommendedName>
        <fullName evidence="5">EngB-type G domain-containing protein</fullName>
    </recommendedName>
</protein>
<evidence type="ECO:0000256" key="1">
    <source>
        <dbReference type="ARBA" id="ARBA00022723"/>
    </source>
</evidence>
<keyword evidence="1" id="KW-0479">Metal-binding</keyword>
<organism evidence="6 7">
    <name type="scientific">Gymnopus androsaceus JB14</name>
    <dbReference type="NCBI Taxonomy" id="1447944"/>
    <lineage>
        <taxon>Eukaryota</taxon>
        <taxon>Fungi</taxon>
        <taxon>Dikarya</taxon>
        <taxon>Basidiomycota</taxon>
        <taxon>Agaricomycotina</taxon>
        <taxon>Agaricomycetes</taxon>
        <taxon>Agaricomycetidae</taxon>
        <taxon>Agaricales</taxon>
        <taxon>Marasmiineae</taxon>
        <taxon>Omphalotaceae</taxon>
        <taxon>Gymnopus</taxon>
    </lineage>
</organism>
<sequence length="291" mass="32385">MSSFLYRHVLTRTASSQITKRHISSTEISPEIFKYPTGQLLESFTAPKEKQQYPLSFKGQTELFPQFNGLPEVVVIGRANSGKSALFNAVLGRKDLIKSSKTPGKTKSLDFFRVGPSPGKLILVDAPGYGYRGRPEWGRLVDSYIQDRAELRRIYMTFNASHRPTKLDLEMLSYLSRMILQSLSSSWALSVESGTPRLPRITQIQPVFTKADTLKHLPTGETRPLVEQSTSDIYETVRRCLDETGTGGVGVSSQELAKLVCLPPLLTSVIYRPLFGIAEIRRNIVEACSGG</sequence>
<keyword evidence="2" id="KW-0547">Nucleotide-binding</keyword>
<evidence type="ECO:0000256" key="2">
    <source>
        <dbReference type="ARBA" id="ARBA00022741"/>
    </source>
</evidence>
<dbReference type="PANTHER" id="PTHR11649">
    <property type="entry name" value="MSS1/TRME-RELATED GTP-BINDING PROTEIN"/>
    <property type="match status" value="1"/>
</dbReference>
<keyword evidence="7" id="KW-1185">Reference proteome</keyword>
<dbReference type="InterPro" id="IPR030393">
    <property type="entry name" value="G_ENGB_dom"/>
</dbReference>